<evidence type="ECO:0000256" key="2">
    <source>
        <dbReference type="ARBA" id="ARBA00007069"/>
    </source>
</evidence>
<dbReference type="PROSITE" id="PS50928">
    <property type="entry name" value="ABC_TM1"/>
    <property type="match status" value="1"/>
</dbReference>
<keyword evidence="4" id="KW-1003">Cell membrane</keyword>
<dbReference type="Proteomes" id="UP000660745">
    <property type="component" value="Unassembled WGS sequence"/>
</dbReference>
<dbReference type="GO" id="GO:0055085">
    <property type="term" value="P:transmembrane transport"/>
    <property type="evidence" value="ECO:0007669"/>
    <property type="project" value="InterPro"/>
</dbReference>
<dbReference type="InterPro" id="IPR035906">
    <property type="entry name" value="MetI-like_sf"/>
</dbReference>
<dbReference type="Gene3D" id="1.10.3720.10">
    <property type="entry name" value="MetI-like"/>
    <property type="match status" value="1"/>
</dbReference>
<sequence>MSSNKIKWSSWPLLVPALALLAGILLVPLADTFIRSVSAPGTYTNLLTDGVTMTVLWRTVVTAATVTVAALLIGYPYAYLMTRVSPRARGILLVIVLIPFWTSVMARNFAWIIILQDGGPVQSLFAFFGAEDVVLYGSTAGVTIAMTQVMLPFMVLPLFSTLGGIDRRLLLAARGLGSSPTAAFWKVFWPLSRGGVMAGVILVFTLSLGFYVTPALLGSPQESLVAQLLAQRTTLLLDFAAAGALGMVVLVVTLVLVAWANRMGGTVSAIGVVAASPPKDR</sequence>
<dbReference type="SUPFAM" id="SSF161098">
    <property type="entry name" value="MetI-like"/>
    <property type="match status" value="1"/>
</dbReference>
<dbReference type="GO" id="GO:0005886">
    <property type="term" value="C:plasma membrane"/>
    <property type="evidence" value="ECO:0007669"/>
    <property type="project" value="UniProtKB-SubCell"/>
</dbReference>
<evidence type="ECO:0000256" key="3">
    <source>
        <dbReference type="ARBA" id="ARBA00022448"/>
    </source>
</evidence>
<accession>A0A918AEQ0</accession>
<feature type="transmembrane region" description="Helical" evidence="8">
    <location>
        <begin position="134"/>
        <end position="159"/>
    </location>
</feature>
<gene>
    <name evidence="10" type="ORF">GCM10012278_75520</name>
</gene>
<keyword evidence="7 8" id="KW-0472">Membrane</keyword>
<feature type="transmembrane region" description="Helical" evidence="8">
    <location>
        <begin position="195"/>
        <end position="218"/>
    </location>
</feature>
<keyword evidence="6 8" id="KW-1133">Transmembrane helix</keyword>
<comment type="caution">
    <text evidence="10">The sequence shown here is derived from an EMBL/GenBank/DDBJ whole genome shotgun (WGS) entry which is preliminary data.</text>
</comment>
<evidence type="ECO:0000256" key="4">
    <source>
        <dbReference type="ARBA" id="ARBA00022475"/>
    </source>
</evidence>
<dbReference type="CDD" id="cd06261">
    <property type="entry name" value="TM_PBP2"/>
    <property type="match status" value="1"/>
</dbReference>
<comment type="subcellular location">
    <subcellularLocation>
        <location evidence="1 8">Cell membrane</location>
        <topology evidence="1 8">Multi-pass membrane protein</topology>
    </subcellularLocation>
</comment>
<reference evidence="10" key="2">
    <citation type="submission" date="2020-09" db="EMBL/GenBank/DDBJ databases">
        <authorList>
            <person name="Sun Q."/>
            <person name="Zhou Y."/>
        </authorList>
    </citation>
    <scope>NUCLEOTIDE SEQUENCE</scope>
    <source>
        <strain evidence="10">CGMCC 4.7430</strain>
    </source>
</reference>
<dbReference type="PANTHER" id="PTHR42929:SF5">
    <property type="entry name" value="ABC TRANSPORTER PERMEASE PROTEIN"/>
    <property type="match status" value="1"/>
</dbReference>
<feature type="domain" description="ABC transmembrane type-1" evidence="9">
    <location>
        <begin position="56"/>
        <end position="258"/>
    </location>
</feature>
<keyword evidence="3 8" id="KW-0813">Transport</keyword>
<reference evidence="10" key="1">
    <citation type="journal article" date="2014" name="Int. J. Syst. Evol. Microbiol.">
        <title>Complete genome sequence of Corynebacterium casei LMG S-19264T (=DSM 44701T), isolated from a smear-ripened cheese.</title>
        <authorList>
            <consortium name="US DOE Joint Genome Institute (JGI-PGF)"/>
            <person name="Walter F."/>
            <person name="Albersmeier A."/>
            <person name="Kalinowski J."/>
            <person name="Ruckert C."/>
        </authorList>
    </citation>
    <scope>NUCLEOTIDE SEQUENCE</scope>
    <source>
        <strain evidence="10">CGMCC 4.7430</strain>
    </source>
</reference>
<comment type="similarity">
    <text evidence="2">Belongs to the binding-protein-dependent transport system permease family. CysTW subfamily.</text>
</comment>
<evidence type="ECO:0000256" key="1">
    <source>
        <dbReference type="ARBA" id="ARBA00004651"/>
    </source>
</evidence>
<dbReference type="EMBL" id="BMNK01000018">
    <property type="protein sequence ID" value="GGP15481.1"/>
    <property type="molecule type" value="Genomic_DNA"/>
</dbReference>
<evidence type="ECO:0000256" key="8">
    <source>
        <dbReference type="RuleBase" id="RU363032"/>
    </source>
</evidence>
<evidence type="ECO:0000256" key="7">
    <source>
        <dbReference type="ARBA" id="ARBA00023136"/>
    </source>
</evidence>
<name>A0A918AEQ0_9ACTN</name>
<dbReference type="PANTHER" id="PTHR42929">
    <property type="entry name" value="INNER MEMBRANE ABC TRANSPORTER PERMEASE PROTEIN YDCU-RELATED-RELATED"/>
    <property type="match status" value="1"/>
</dbReference>
<dbReference type="AlphaFoldDB" id="A0A918AEQ0"/>
<feature type="transmembrane region" description="Helical" evidence="8">
    <location>
        <begin position="239"/>
        <end position="260"/>
    </location>
</feature>
<evidence type="ECO:0000256" key="5">
    <source>
        <dbReference type="ARBA" id="ARBA00022692"/>
    </source>
</evidence>
<evidence type="ECO:0000313" key="11">
    <source>
        <dbReference type="Proteomes" id="UP000660745"/>
    </source>
</evidence>
<dbReference type="Pfam" id="PF00528">
    <property type="entry name" value="BPD_transp_1"/>
    <property type="match status" value="1"/>
</dbReference>
<evidence type="ECO:0000313" key="10">
    <source>
        <dbReference type="EMBL" id="GGP15481.1"/>
    </source>
</evidence>
<evidence type="ECO:0000256" key="6">
    <source>
        <dbReference type="ARBA" id="ARBA00022989"/>
    </source>
</evidence>
<keyword evidence="11" id="KW-1185">Reference proteome</keyword>
<proteinExistence type="inferred from homology"/>
<protein>
    <submittedName>
        <fullName evidence="10">ABC transporter permease</fullName>
    </submittedName>
</protein>
<feature type="transmembrane region" description="Helical" evidence="8">
    <location>
        <begin position="90"/>
        <end position="114"/>
    </location>
</feature>
<keyword evidence="5 8" id="KW-0812">Transmembrane</keyword>
<dbReference type="RefSeq" id="WP_189143539.1">
    <property type="nucleotide sequence ID" value="NZ_BMNK01000018.1"/>
</dbReference>
<organism evidence="10 11">
    <name type="scientific">Nonomuraea glycinis</name>
    <dbReference type="NCBI Taxonomy" id="2047744"/>
    <lineage>
        <taxon>Bacteria</taxon>
        <taxon>Bacillati</taxon>
        <taxon>Actinomycetota</taxon>
        <taxon>Actinomycetes</taxon>
        <taxon>Streptosporangiales</taxon>
        <taxon>Streptosporangiaceae</taxon>
        <taxon>Nonomuraea</taxon>
    </lineage>
</organism>
<evidence type="ECO:0000259" key="9">
    <source>
        <dbReference type="PROSITE" id="PS50928"/>
    </source>
</evidence>
<feature type="transmembrane region" description="Helical" evidence="8">
    <location>
        <begin position="56"/>
        <end position="78"/>
    </location>
</feature>
<dbReference type="InterPro" id="IPR000515">
    <property type="entry name" value="MetI-like"/>
</dbReference>